<dbReference type="Pfam" id="PF07589">
    <property type="entry name" value="PEP-CTERM"/>
    <property type="match status" value="1"/>
</dbReference>
<dbReference type="AlphaFoldDB" id="A0A845HNM3"/>
<keyword evidence="1" id="KW-0732">Signal</keyword>
<sequence length="201" mass="20698">MKKLTLAVLCALAGLSAQAAPVTSLPGATVLTMPLLSYFGAGPLELVPGVTWSSANGDAVFGYEGGYGFADNGWWGGGLTMAGTNDQGSAMTLAFSQAVAGVGAFFNYSPRYYGPAAIAVYDANHTLIESTTLTFITAGGRNQGEFHGFMESTPSISYLTMTGAYIGAANFAVQAVPEPETYAMLLAGLGLLGIAARRRQA</sequence>
<gene>
    <name evidence="3" type="ORF">GTP81_26625</name>
</gene>
<evidence type="ECO:0000313" key="4">
    <source>
        <dbReference type="Proteomes" id="UP000484875"/>
    </source>
</evidence>
<dbReference type="EMBL" id="WWCV01000071">
    <property type="protein sequence ID" value="MYN20320.1"/>
    <property type="molecule type" value="Genomic_DNA"/>
</dbReference>
<evidence type="ECO:0000256" key="1">
    <source>
        <dbReference type="SAM" id="SignalP"/>
    </source>
</evidence>
<keyword evidence="4" id="KW-1185">Reference proteome</keyword>
<feature type="domain" description="Ice-binding protein C-terminal" evidence="2">
    <location>
        <begin position="175"/>
        <end position="199"/>
    </location>
</feature>
<protein>
    <submittedName>
        <fullName evidence="3">PEP-CTERM sorting domain-containing protein</fullName>
    </submittedName>
</protein>
<dbReference type="NCBIfam" id="NF038126">
    <property type="entry name" value="PEP_CTERM_FxDxF"/>
    <property type="match status" value="1"/>
</dbReference>
<organism evidence="3 4">
    <name type="scientific">Duganella vulcania</name>
    <dbReference type="NCBI Taxonomy" id="2692166"/>
    <lineage>
        <taxon>Bacteria</taxon>
        <taxon>Pseudomonadati</taxon>
        <taxon>Pseudomonadota</taxon>
        <taxon>Betaproteobacteria</taxon>
        <taxon>Burkholderiales</taxon>
        <taxon>Oxalobacteraceae</taxon>
        <taxon>Telluria group</taxon>
        <taxon>Duganella</taxon>
    </lineage>
</organism>
<evidence type="ECO:0000313" key="3">
    <source>
        <dbReference type="EMBL" id="MYN20320.1"/>
    </source>
</evidence>
<dbReference type="InterPro" id="IPR013424">
    <property type="entry name" value="Ice-binding_C"/>
</dbReference>
<name>A0A845HNM3_9BURK</name>
<feature type="signal peptide" evidence="1">
    <location>
        <begin position="1"/>
        <end position="19"/>
    </location>
</feature>
<proteinExistence type="predicted"/>
<accession>A0A845HNM3</accession>
<dbReference type="NCBIfam" id="TIGR02595">
    <property type="entry name" value="PEP_CTERM"/>
    <property type="match status" value="1"/>
</dbReference>
<comment type="caution">
    <text evidence="3">The sequence shown here is derived from an EMBL/GenBank/DDBJ whole genome shotgun (WGS) entry which is preliminary data.</text>
</comment>
<dbReference type="RefSeq" id="WP_161092660.1">
    <property type="nucleotide sequence ID" value="NZ_WWCV01000071.1"/>
</dbReference>
<evidence type="ECO:0000259" key="2">
    <source>
        <dbReference type="Pfam" id="PF07589"/>
    </source>
</evidence>
<feature type="chain" id="PRO_5032766199" evidence="1">
    <location>
        <begin position="20"/>
        <end position="201"/>
    </location>
</feature>
<reference evidence="3 4" key="1">
    <citation type="submission" date="2019-12" db="EMBL/GenBank/DDBJ databases">
        <title>Novel species isolated from a subtropical stream in China.</title>
        <authorList>
            <person name="Lu H."/>
        </authorList>
    </citation>
    <scope>NUCLEOTIDE SEQUENCE [LARGE SCALE GENOMIC DNA]</scope>
    <source>
        <strain evidence="3 4">FT107W</strain>
    </source>
</reference>
<dbReference type="Proteomes" id="UP000484875">
    <property type="component" value="Unassembled WGS sequence"/>
</dbReference>